<protein>
    <submittedName>
        <fullName evidence="1">Uncharacterized protein</fullName>
    </submittedName>
</protein>
<proteinExistence type="predicted"/>
<reference evidence="2" key="1">
    <citation type="journal article" date="2023" name="G3 (Bethesda)">
        <title>Genome assembly and association tests identify interacting loci associated with vigor, precocity, and sex in interspecific pistachio rootstocks.</title>
        <authorList>
            <person name="Palmer W."/>
            <person name="Jacygrad E."/>
            <person name="Sagayaradj S."/>
            <person name="Cavanaugh K."/>
            <person name="Han R."/>
            <person name="Bertier L."/>
            <person name="Beede B."/>
            <person name="Kafkas S."/>
            <person name="Golino D."/>
            <person name="Preece J."/>
            <person name="Michelmore R."/>
        </authorList>
    </citation>
    <scope>NUCLEOTIDE SEQUENCE [LARGE SCALE GENOMIC DNA]</scope>
</reference>
<accession>A0ACC0YPM2</accession>
<gene>
    <name evidence="1" type="ORF">Pint_23883</name>
</gene>
<dbReference type="EMBL" id="CM047741">
    <property type="protein sequence ID" value="KAJ0039231.1"/>
    <property type="molecule type" value="Genomic_DNA"/>
</dbReference>
<dbReference type="Proteomes" id="UP001163603">
    <property type="component" value="Chromosome 6"/>
</dbReference>
<comment type="caution">
    <text evidence="1">The sequence shown here is derived from an EMBL/GenBank/DDBJ whole genome shotgun (WGS) entry which is preliminary data.</text>
</comment>
<keyword evidence="2" id="KW-1185">Reference proteome</keyword>
<organism evidence="1 2">
    <name type="scientific">Pistacia integerrima</name>
    <dbReference type="NCBI Taxonomy" id="434235"/>
    <lineage>
        <taxon>Eukaryota</taxon>
        <taxon>Viridiplantae</taxon>
        <taxon>Streptophyta</taxon>
        <taxon>Embryophyta</taxon>
        <taxon>Tracheophyta</taxon>
        <taxon>Spermatophyta</taxon>
        <taxon>Magnoliopsida</taxon>
        <taxon>eudicotyledons</taxon>
        <taxon>Gunneridae</taxon>
        <taxon>Pentapetalae</taxon>
        <taxon>rosids</taxon>
        <taxon>malvids</taxon>
        <taxon>Sapindales</taxon>
        <taxon>Anacardiaceae</taxon>
        <taxon>Pistacia</taxon>
    </lineage>
</organism>
<evidence type="ECO:0000313" key="1">
    <source>
        <dbReference type="EMBL" id="KAJ0039231.1"/>
    </source>
</evidence>
<name>A0ACC0YPM2_9ROSI</name>
<evidence type="ECO:0000313" key="2">
    <source>
        <dbReference type="Proteomes" id="UP001163603"/>
    </source>
</evidence>
<sequence>MNGSNNVY</sequence>